<keyword evidence="5" id="KW-1185">Reference proteome</keyword>
<feature type="region of interest" description="Disordered" evidence="1">
    <location>
        <begin position="128"/>
        <end position="167"/>
    </location>
</feature>
<dbReference type="OrthoDB" id="3628931at2"/>
<dbReference type="Proteomes" id="UP000199220">
    <property type="component" value="Unassembled WGS sequence"/>
</dbReference>
<evidence type="ECO:0000313" key="4">
    <source>
        <dbReference type="EMBL" id="SEE64013.1"/>
    </source>
</evidence>
<dbReference type="EMBL" id="FNTX01000002">
    <property type="protein sequence ID" value="SEE64013.1"/>
    <property type="molecule type" value="Genomic_DNA"/>
</dbReference>
<keyword evidence="2" id="KW-0812">Transmembrane</keyword>
<evidence type="ECO:0000256" key="2">
    <source>
        <dbReference type="SAM" id="Phobius"/>
    </source>
</evidence>
<feature type="domain" description="Septum formation-related" evidence="3">
    <location>
        <begin position="177"/>
        <end position="276"/>
    </location>
</feature>
<name>A0A1H5KGU4_9MICO</name>
<dbReference type="Pfam" id="PF13845">
    <property type="entry name" value="Septum_form"/>
    <property type="match status" value="1"/>
</dbReference>
<sequence length="292" mass="30754">MTTPWDPNQQPGQQPQQPGQQPGYGHPQQPGYGQPEQPGYGNPGQQPGYGQPHHPGYGQHGQQPAYGQPQQPGYGQSAYGQGSPYGQAPPPGGPTPGSSKAPIIVGIIVVVLILAVGGFFGIRALMSGGDDPDPTPTVADPTSEEPTGAEPEPAGELNNPNDVAEPAPVLDVDLLPGNCLESTERDSQQNLQQVPCNEPHAAEVYTELVVDESTYPEFPGEDVFQDEADPFCLEELQGMLPDGMDTTGLTYLALYPSQSTWDAGDRKFTCIAAVSEGSTMQGTFVSGDVEIS</sequence>
<feature type="transmembrane region" description="Helical" evidence="2">
    <location>
        <begin position="101"/>
        <end position="122"/>
    </location>
</feature>
<keyword evidence="2" id="KW-1133">Transmembrane helix</keyword>
<organism evidence="4 5">
    <name type="scientific">Ruania alba</name>
    <dbReference type="NCBI Taxonomy" id="648782"/>
    <lineage>
        <taxon>Bacteria</taxon>
        <taxon>Bacillati</taxon>
        <taxon>Actinomycetota</taxon>
        <taxon>Actinomycetes</taxon>
        <taxon>Micrococcales</taxon>
        <taxon>Ruaniaceae</taxon>
        <taxon>Ruania</taxon>
    </lineage>
</organism>
<evidence type="ECO:0000259" key="3">
    <source>
        <dbReference type="Pfam" id="PF13845"/>
    </source>
</evidence>
<keyword evidence="2" id="KW-0472">Membrane</keyword>
<evidence type="ECO:0000313" key="5">
    <source>
        <dbReference type="Proteomes" id="UP000199220"/>
    </source>
</evidence>
<feature type="compositionally biased region" description="Low complexity" evidence="1">
    <location>
        <begin position="136"/>
        <end position="156"/>
    </location>
</feature>
<dbReference type="InterPro" id="IPR026004">
    <property type="entry name" value="Septum_form"/>
</dbReference>
<proteinExistence type="predicted"/>
<dbReference type="AlphaFoldDB" id="A0A1H5KGU4"/>
<reference evidence="5" key="1">
    <citation type="submission" date="2016-10" db="EMBL/GenBank/DDBJ databases">
        <authorList>
            <person name="Varghese N."/>
            <person name="Submissions S."/>
        </authorList>
    </citation>
    <scope>NUCLEOTIDE SEQUENCE [LARGE SCALE GENOMIC DNA]</scope>
    <source>
        <strain evidence="5">DSM 21368</strain>
    </source>
</reference>
<feature type="compositionally biased region" description="Low complexity" evidence="1">
    <location>
        <begin position="7"/>
        <end position="86"/>
    </location>
</feature>
<protein>
    <submittedName>
        <fullName evidence="4">Septum formation</fullName>
    </submittedName>
</protein>
<evidence type="ECO:0000256" key="1">
    <source>
        <dbReference type="SAM" id="MobiDB-lite"/>
    </source>
</evidence>
<gene>
    <name evidence="4" type="ORF">SAMN04488554_2257</name>
</gene>
<dbReference type="RefSeq" id="WP_089773243.1">
    <property type="nucleotide sequence ID" value="NZ_FNTX01000002.1"/>
</dbReference>
<accession>A0A1H5KGU4</accession>
<feature type="region of interest" description="Disordered" evidence="1">
    <location>
        <begin position="1"/>
        <end position="97"/>
    </location>
</feature>
<dbReference type="STRING" id="648782.SAMN04488554_2257"/>